<evidence type="ECO:0000256" key="3">
    <source>
        <dbReference type="PROSITE-ProRule" id="PRU00339"/>
    </source>
</evidence>
<comment type="caution">
    <text evidence="5">The sequence shown here is derived from an EMBL/GenBank/DDBJ whole genome shotgun (WGS) entry which is preliminary data.</text>
</comment>
<protein>
    <submittedName>
        <fullName evidence="5">Flp pilus assembly protein TadD</fullName>
    </submittedName>
</protein>
<keyword evidence="2 3" id="KW-0802">TPR repeat</keyword>
<dbReference type="Gene3D" id="1.25.40.10">
    <property type="entry name" value="Tetratricopeptide repeat domain"/>
    <property type="match status" value="1"/>
</dbReference>
<dbReference type="InterPro" id="IPR019734">
    <property type="entry name" value="TPR_rpt"/>
</dbReference>
<evidence type="ECO:0000256" key="2">
    <source>
        <dbReference type="ARBA" id="ARBA00022803"/>
    </source>
</evidence>
<dbReference type="InterPro" id="IPR051012">
    <property type="entry name" value="CellSynth/LPSAsmb/PSIAsmb"/>
</dbReference>
<dbReference type="EMBL" id="RJKX01000013">
    <property type="protein sequence ID" value="ROP99908.1"/>
    <property type="molecule type" value="Genomic_DNA"/>
</dbReference>
<feature type="repeat" description="TPR" evidence="3">
    <location>
        <begin position="52"/>
        <end position="85"/>
    </location>
</feature>
<evidence type="ECO:0000313" key="5">
    <source>
        <dbReference type="EMBL" id="ROP99908.1"/>
    </source>
</evidence>
<dbReference type="AlphaFoldDB" id="A0A3N1M9K2"/>
<dbReference type="PROSITE" id="PS50005">
    <property type="entry name" value="TPR"/>
    <property type="match status" value="1"/>
</dbReference>
<keyword evidence="6" id="KW-1185">Reference proteome</keyword>
<feature type="region of interest" description="Disordered" evidence="4">
    <location>
        <begin position="1"/>
        <end position="21"/>
    </location>
</feature>
<reference evidence="5 6" key="1">
    <citation type="submission" date="2018-11" db="EMBL/GenBank/DDBJ databases">
        <title>Genomic Encyclopedia of Type Strains, Phase IV (KMG-IV): sequencing the most valuable type-strain genomes for metagenomic binning, comparative biology and taxonomic classification.</title>
        <authorList>
            <person name="Goeker M."/>
        </authorList>
    </citation>
    <scope>NUCLEOTIDE SEQUENCE [LARGE SCALE GENOMIC DNA]</scope>
    <source>
        <strain evidence="5 6">DSM 5900</strain>
    </source>
</reference>
<name>A0A3N1M9K2_9PROT</name>
<evidence type="ECO:0000256" key="4">
    <source>
        <dbReference type="SAM" id="MobiDB-lite"/>
    </source>
</evidence>
<dbReference type="PANTHER" id="PTHR45586">
    <property type="entry name" value="TPR REPEAT-CONTAINING PROTEIN PA4667"/>
    <property type="match status" value="1"/>
</dbReference>
<dbReference type="RefSeq" id="WP_123689249.1">
    <property type="nucleotide sequence ID" value="NZ_AP019700.1"/>
</dbReference>
<dbReference type="SMART" id="SM00028">
    <property type="entry name" value="TPR"/>
    <property type="match status" value="4"/>
</dbReference>
<evidence type="ECO:0000256" key="1">
    <source>
        <dbReference type="ARBA" id="ARBA00022737"/>
    </source>
</evidence>
<dbReference type="OrthoDB" id="9809392at2"/>
<proteinExistence type="predicted"/>
<organism evidence="5 6">
    <name type="scientific">Stella humosa</name>
    <dbReference type="NCBI Taxonomy" id="94"/>
    <lineage>
        <taxon>Bacteria</taxon>
        <taxon>Pseudomonadati</taxon>
        <taxon>Pseudomonadota</taxon>
        <taxon>Alphaproteobacteria</taxon>
        <taxon>Rhodospirillales</taxon>
        <taxon>Stellaceae</taxon>
        <taxon>Stella</taxon>
    </lineage>
</organism>
<gene>
    <name evidence="5" type="ORF">EDC65_1702</name>
</gene>
<dbReference type="InterPro" id="IPR011990">
    <property type="entry name" value="TPR-like_helical_dom_sf"/>
</dbReference>
<sequence>MVDSNATQERPAAPPAPADRHHALGLEAMNRRRLDAAIGHFTAALACDPRHVPSLANLASALQSAGRPAEALDGFDRALLLAPGHPGIHHNRGNALLALGRAGEAVDAQARASALAPGEVRFLHAWGLALERADRLEEAEDRLRAALALAPGHAPSSAALALLRLARGDAEEALSLWRAQAARARRVDPPVPYGTVDRLANRSRIRHDLEQFRWLLSASGDPAVDRAAIERLVPPYEALLRVMPDGDETRRPVALTDPMLAALGHRYNRAIHRLEAPAVAGDPFSPRDWGRVEAAYHADAPGIVWVDDFLEEAALRSLRRFCFGSTIFHHVKHGGYVGSYLPEVACGLLAQIAAELPRRLPSVIRHHRLRQMWIYKYDGQMEGIGTHADAAAVNVNFWLTPDEANLDPSCGGLVIHRCEAPLDWSFQRFNADEDAIAAHLARHDAGSLKVDYRSNRAIIFHSDLFHATDRFSFRDRYEDRRLNVTMLFGDRADGR</sequence>
<accession>A0A3N1M9K2</accession>
<dbReference type="PANTHER" id="PTHR45586:SF1">
    <property type="entry name" value="LIPOPOLYSACCHARIDE ASSEMBLY PROTEIN B"/>
    <property type="match status" value="1"/>
</dbReference>
<dbReference type="SUPFAM" id="SSF48452">
    <property type="entry name" value="TPR-like"/>
    <property type="match status" value="1"/>
</dbReference>
<dbReference type="Proteomes" id="UP000278222">
    <property type="component" value="Unassembled WGS sequence"/>
</dbReference>
<evidence type="ECO:0000313" key="6">
    <source>
        <dbReference type="Proteomes" id="UP000278222"/>
    </source>
</evidence>
<keyword evidence="1" id="KW-0677">Repeat</keyword>